<reference evidence="10" key="2">
    <citation type="submission" date="2025-09" db="UniProtKB">
        <authorList>
            <consortium name="Ensembl"/>
        </authorList>
    </citation>
    <scope>IDENTIFICATION</scope>
</reference>
<evidence type="ECO:0000256" key="5">
    <source>
        <dbReference type="ARBA" id="ARBA00022824"/>
    </source>
</evidence>
<comment type="similarity">
    <text evidence="2">Belongs to the TRIQK family.</text>
</comment>
<evidence type="ECO:0000256" key="4">
    <source>
        <dbReference type="ARBA" id="ARBA00022692"/>
    </source>
</evidence>
<dbReference type="PANTHER" id="PTHR20583">
    <property type="entry name" value="TRIPLE QXXK/R MOTIF-CONTAINING PROTEIN"/>
    <property type="match status" value="1"/>
</dbReference>
<feature type="transmembrane region" description="Helical" evidence="9">
    <location>
        <begin position="155"/>
        <end position="175"/>
    </location>
</feature>
<sequence>MGGWVPQGDTGARTSRLALRLGRGRWSPPLPGCPRRRRWGCPGLCAERLGSPVAAVGGPAPRSPPSGGRRRRSSPAQRRRRKWFVPTWSPQRYNTAPVVLDSKRMGRKDASAARIPVEQYRKQIGKQDYKKSRPVLRATRLKAEAKKTALGIKEVALVLAAILVFLLAFYAFFYLNLSNEVDLDLDPNEN</sequence>
<evidence type="ECO:0000256" key="9">
    <source>
        <dbReference type="SAM" id="Phobius"/>
    </source>
</evidence>
<dbReference type="PANTHER" id="PTHR20583:SF1">
    <property type="entry name" value="TRIPLE QXXK_R MOTIF-CONTAINING PROTEIN"/>
    <property type="match status" value="1"/>
</dbReference>
<evidence type="ECO:0000313" key="10">
    <source>
        <dbReference type="Ensembl" id="ENSTMTP00000010604.1"/>
    </source>
</evidence>
<evidence type="ECO:0000256" key="1">
    <source>
        <dbReference type="ARBA" id="ARBA00004389"/>
    </source>
</evidence>
<evidence type="ECO:0000256" key="3">
    <source>
        <dbReference type="ARBA" id="ARBA00014257"/>
    </source>
</evidence>
<keyword evidence="4 9" id="KW-0812">Transmembrane</keyword>
<evidence type="ECO:0000256" key="6">
    <source>
        <dbReference type="ARBA" id="ARBA00022989"/>
    </source>
</evidence>
<comment type="subcellular location">
    <subcellularLocation>
        <location evidence="1">Endoplasmic reticulum membrane</location>
        <topology evidence="1">Single-pass membrane protein</topology>
    </subcellularLocation>
</comment>
<protein>
    <recommendedName>
        <fullName evidence="3">Triple QxxK/R motif-containing protein</fullName>
    </recommendedName>
</protein>
<accession>A0A674IT33</accession>
<organism evidence="10 11">
    <name type="scientific">Terrapene triunguis</name>
    <name type="common">Three-toed box turtle</name>
    <dbReference type="NCBI Taxonomy" id="2587831"/>
    <lineage>
        <taxon>Eukaryota</taxon>
        <taxon>Metazoa</taxon>
        <taxon>Chordata</taxon>
        <taxon>Craniata</taxon>
        <taxon>Vertebrata</taxon>
        <taxon>Euteleostomi</taxon>
        <taxon>Archelosauria</taxon>
        <taxon>Testudinata</taxon>
        <taxon>Testudines</taxon>
        <taxon>Cryptodira</taxon>
        <taxon>Durocryptodira</taxon>
        <taxon>Testudinoidea</taxon>
        <taxon>Emydidae</taxon>
        <taxon>Terrapene</taxon>
    </lineage>
</organism>
<keyword evidence="5" id="KW-0256">Endoplasmic reticulum</keyword>
<dbReference type="Proteomes" id="UP000472274">
    <property type="component" value="Unplaced"/>
</dbReference>
<dbReference type="InterPro" id="IPR024842">
    <property type="entry name" value="TRIQK"/>
</dbReference>
<keyword evidence="7 9" id="KW-0472">Membrane</keyword>
<keyword evidence="11" id="KW-1185">Reference proteome</keyword>
<reference evidence="10" key="1">
    <citation type="submission" date="2025-08" db="UniProtKB">
        <authorList>
            <consortium name="Ensembl"/>
        </authorList>
    </citation>
    <scope>IDENTIFICATION</scope>
</reference>
<feature type="region of interest" description="Disordered" evidence="8">
    <location>
        <begin position="51"/>
        <end position="81"/>
    </location>
</feature>
<dbReference type="GO" id="GO:0005789">
    <property type="term" value="C:endoplasmic reticulum membrane"/>
    <property type="evidence" value="ECO:0007669"/>
    <property type="project" value="UniProtKB-SubCell"/>
</dbReference>
<evidence type="ECO:0000256" key="2">
    <source>
        <dbReference type="ARBA" id="ARBA00007709"/>
    </source>
</evidence>
<dbReference type="InParanoid" id="A0A674IT33"/>
<gene>
    <name evidence="10" type="primary">TRIQK</name>
</gene>
<feature type="compositionally biased region" description="Basic residues" evidence="8">
    <location>
        <begin position="68"/>
        <end position="81"/>
    </location>
</feature>
<evidence type="ECO:0000256" key="7">
    <source>
        <dbReference type="ARBA" id="ARBA00023136"/>
    </source>
</evidence>
<proteinExistence type="inferred from homology"/>
<dbReference type="GeneTree" id="ENSGT00390000017350"/>
<dbReference type="Ensembl" id="ENSTMTT00000010962.1">
    <property type="protein sequence ID" value="ENSTMTP00000010604.1"/>
    <property type="gene ID" value="ENSTMTG00000007721.1"/>
</dbReference>
<feature type="compositionally biased region" description="Low complexity" evidence="8">
    <location>
        <begin position="51"/>
        <end position="60"/>
    </location>
</feature>
<dbReference type="Pfam" id="PF15168">
    <property type="entry name" value="TRIQK"/>
    <property type="match status" value="1"/>
</dbReference>
<dbReference type="AlphaFoldDB" id="A0A674IT33"/>
<name>A0A674IT33_9SAUR</name>
<evidence type="ECO:0000256" key="8">
    <source>
        <dbReference type="SAM" id="MobiDB-lite"/>
    </source>
</evidence>
<keyword evidence="6 9" id="KW-1133">Transmembrane helix</keyword>
<evidence type="ECO:0000313" key="11">
    <source>
        <dbReference type="Proteomes" id="UP000472274"/>
    </source>
</evidence>